<dbReference type="EMBL" id="AGCM01000014">
    <property type="protein sequence ID" value="EHM55988.1"/>
    <property type="molecule type" value="Genomic_DNA"/>
</dbReference>
<dbReference type="Pfam" id="PF01564">
    <property type="entry name" value="Spermine_synth"/>
    <property type="match status" value="1"/>
</dbReference>
<evidence type="ECO:0000256" key="1">
    <source>
        <dbReference type="ARBA" id="ARBA00023115"/>
    </source>
</evidence>
<dbReference type="Gene3D" id="3.40.50.150">
    <property type="entry name" value="Vaccinia Virus protein VP39"/>
    <property type="match status" value="1"/>
</dbReference>
<accession>G9ZBW0</accession>
<dbReference type="CDD" id="cd02440">
    <property type="entry name" value="AdoMet_MTases"/>
    <property type="match status" value="1"/>
</dbReference>
<dbReference type="PATRIC" id="fig|797473.3.peg.198"/>
<name>G9ZBW0_9GAMM</name>
<feature type="transmembrane region" description="Helical" evidence="2">
    <location>
        <begin position="48"/>
        <end position="70"/>
    </location>
</feature>
<dbReference type="RefSeq" id="WP_006984264.1">
    <property type="nucleotide sequence ID" value="NZ_JH417887.1"/>
</dbReference>
<dbReference type="AlphaFoldDB" id="G9ZBW0"/>
<keyword evidence="2" id="KW-0472">Membrane</keyword>
<feature type="transmembrane region" description="Helical" evidence="2">
    <location>
        <begin position="236"/>
        <end position="260"/>
    </location>
</feature>
<proteinExistence type="predicted"/>
<feature type="transmembrane region" description="Helical" evidence="2">
    <location>
        <begin position="82"/>
        <end position="107"/>
    </location>
</feature>
<feature type="transmembrane region" description="Helical" evidence="2">
    <location>
        <begin position="444"/>
        <end position="463"/>
    </location>
</feature>
<dbReference type="InterPro" id="IPR029063">
    <property type="entry name" value="SAM-dependent_MTases_sf"/>
</dbReference>
<feature type="transmembrane region" description="Helical" evidence="2">
    <location>
        <begin position="16"/>
        <end position="36"/>
    </location>
</feature>
<feature type="transmembrane region" description="Helical" evidence="2">
    <location>
        <begin position="196"/>
        <end position="215"/>
    </location>
</feature>
<protein>
    <submittedName>
        <fullName evidence="3">Spermine/spermidine synthase</fullName>
    </submittedName>
</protein>
<keyword evidence="2" id="KW-1133">Transmembrane helix</keyword>
<keyword evidence="2" id="KW-0812">Transmembrane</keyword>
<dbReference type="PANTHER" id="PTHR43317">
    <property type="entry name" value="THERMOSPERMINE SYNTHASE ACAULIS5"/>
    <property type="match status" value="1"/>
</dbReference>
<feature type="transmembrane region" description="Helical" evidence="2">
    <location>
        <begin position="305"/>
        <end position="327"/>
    </location>
</feature>
<feature type="transmembrane region" description="Helical" evidence="2">
    <location>
        <begin position="347"/>
        <end position="379"/>
    </location>
</feature>
<dbReference type="SUPFAM" id="SSF53335">
    <property type="entry name" value="S-adenosyl-L-methionine-dependent methyltransferases"/>
    <property type="match status" value="1"/>
</dbReference>
<feature type="transmembrane region" description="Helical" evidence="2">
    <location>
        <begin position="168"/>
        <end position="190"/>
    </location>
</feature>
<comment type="caution">
    <text evidence="3">The sequence shown here is derived from an EMBL/GenBank/DDBJ whole genome shotgun (WGS) entry which is preliminary data.</text>
</comment>
<sequence>MQNPSTPTKPAASGRALLLGIFILSGFAGLIYQSIWSHYLGIFLGHAAYAQALVLAIFMGGMAAGAMWIARAGERWRNLIRCYALIEGLIGVLGLLFHWIFTAVLGFSYDVLMPAAGSPFMADMLRWLTAAVLILPQTILLGMTFPLMSGGLIRRFPGQDGSLLGGLYFTNSIGAACGALLSAFVLLPAFGLPGTVMTAGVLNLVVATLALYLARTPEPPAHLTPKDCTEAPVLRPLLRAVLLSTTLSGAASFVYEIVWIRMLSMAVGSTLHAFELMLTSFIAGIAFGGLWVRKRADSSRDPLRLAGWMQVGMGLAALFSLIVYSHAFDWVGWLMGGLEKTANGYTLYSFGTAVIAICIMLPAAFFAGTTLPLFTVTLLRKGHGERVIGQVYAWNTIGSIAGVFAAMHLMIPILGLKLALVLAAFIDMAIGLFLLRREADSKPHLLRTAAATATVVLATILSITQVQFDPLKLAGGVFRTGNVTASGQVLFYRDGKTASVSVRQVDTQRAIATNGKPDAGIAMQGEPAPDEATMTLLAALPLVMHDNPEEIGVIGFGSGMSTHTLLGDMRVKRIDTIEIEPAMVEGAKLFGKHVERAYNDPRSHIIIDDAKSYFSGRQAKYDIIVSEPSNPWISGIGALFSREFYEFVPRHLKPNGLFVQWVQLYEIDDALVASIINALTPAFADYRAYITNTADLVIIATPQGTLPELRAERVLHGLIGDDMKHQGIESVAQLQLRQIADGRLLRAYGALFDTRANSYYYPRLSLNAPQTRFTGSMASYLINLNTPVSTTGLLPEALGIRQALPAATVASALRLFQGEMDTYDARLYAELLRTGHLTTPAERQLDSSWKSSAYLLRQTAEQVCKRADDRMAVETLARNLRSTVDLTLMVLPPELHQGVLIDPAWLPCAPETVSVDFAHIQRLNAALAARDWRGAHALGEAWLTKTDAAPVWKAQFDDIALAAVLLDHARNGDWQDLQTAEKRLSPAMTTRNDYSYRLISLLLAMADSEQAVARQAIK</sequence>
<reference evidence="3 4" key="1">
    <citation type="submission" date="2011-08" db="EMBL/GenBank/DDBJ databases">
        <authorList>
            <person name="Weinstock G."/>
            <person name="Sodergren E."/>
            <person name="Clifton S."/>
            <person name="Fulton L."/>
            <person name="Fulton B."/>
            <person name="Courtney L."/>
            <person name="Fronick C."/>
            <person name="Harrison M."/>
            <person name="Strong C."/>
            <person name="Farmer C."/>
            <person name="Delahaunty K."/>
            <person name="Markovic C."/>
            <person name="Hall O."/>
            <person name="Minx P."/>
            <person name="Tomlinson C."/>
            <person name="Mitreva M."/>
            <person name="Hou S."/>
            <person name="Chen J."/>
            <person name="Wollam A."/>
            <person name="Pepin K.H."/>
            <person name="Johnson M."/>
            <person name="Bhonagiri V."/>
            <person name="Zhang X."/>
            <person name="Suruliraj S."/>
            <person name="Warren W."/>
            <person name="Chinwalla A."/>
            <person name="Mardis E.R."/>
            <person name="Wilson R.K."/>
        </authorList>
    </citation>
    <scope>NUCLEOTIDE SEQUENCE [LARGE SCALE GENOMIC DNA]</scope>
    <source>
        <strain evidence="3 4">F0432</strain>
    </source>
</reference>
<feature type="transmembrane region" description="Helical" evidence="2">
    <location>
        <begin position="391"/>
        <end position="411"/>
    </location>
</feature>
<keyword evidence="1" id="KW-0620">Polyamine biosynthesis</keyword>
<organism evidence="3 4">
    <name type="scientific">Cardiobacterium valvarum F0432</name>
    <dbReference type="NCBI Taxonomy" id="797473"/>
    <lineage>
        <taxon>Bacteria</taxon>
        <taxon>Pseudomonadati</taxon>
        <taxon>Pseudomonadota</taxon>
        <taxon>Gammaproteobacteria</taxon>
        <taxon>Cardiobacteriales</taxon>
        <taxon>Cardiobacteriaceae</taxon>
        <taxon>Cardiobacterium</taxon>
    </lineage>
</organism>
<evidence type="ECO:0000313" key="3">
    <source>
        <dbReference type="EMBL" id="EHM55988.1"/>
    </source>
</evidence>
<feature type="transmembrane region" description="Helical" evidence="2">
    <location>
        <begin position="127"/>
        <end position="147"/>
    </location>
</feature>
<dbReference type="Proteomes" id="UP000004750">
    <property type="component" value="Unassembled WGS sequence"/>
</dbReference>
<feature type="transmembrane region" description="Helical" evidence="2">
    <location>
        <begin position="272"/>
        <end position="293"/>
    </location>
</feature>
<gene>
    <name evidence="3" type="ORF">HMPREF9080_00237</name>
</gene>
<dbReference type="STRING" id="797473.HMPREF9080_00237"/>
<dbReference type="HOGENOM" id="CLU_010122_0_0_6"/>
<evidence type="ECO:0000313" key="4">
    <source>
        <dbReference type="Proteomes" id="UP000004750"/>
    </source>
</evidence>
<dbReference type="NCBIfam" id="NF037959">
    <property type="entry name" value="MFS_SpdSyn"/>
    <property type="match status" value="1"/>
</dbReference>
<dbReference type="PANTHER" id="PTHR43317:SF1">
    <property type="entry name" value="THERMOSPERMINE SYNTHASE ACAULIS5"/>
    <property type="match status" value="1"/>
</dbReference>
<dbReference type="GO" id="GO:0006596">
    <property type="term" value="P:polyamine biosynthetic process"/>
    <property type="evidence" value="ECO:0007669"/>
    <property type="project" value="UniProtKB-KW"/>
</dbReference>
<evidence type="ECO:0000256" key="2">
    <source>
        <dbReference type="SAM" id="Phobius"/>
    </source>
</evidence>
<feature type="transmembrane region" description="Helical" evidence="2">
    <location>
        <begin position="417"/>
        <end position="435"/>
    </location>
</feature>